<accession>A0A445N233</accession>
<dbReference type="InterPro" id="IPR002747">
    <property type="entry name" value="SAM_OH_AdoTrfase"/>
</dbReference>
<dbReference type="AlphaFoldDB" id="A0A445N233"/>
<organism evidence="5">
    <name type="scientific">uncultured Desulfobacterium sp</name>
    <dbReference type="NCBI Taxonomy" id="201089"/>
    <lineage>
        <taxon>Bacteria</taxon>
        <taxon>Pseudomonadati</taxon>
        <taxon>Thermodesulfobacteriota</taxon>
        <taxon>Desulfobacteria</taxon>
        <taxon>Desulfobacterales</taxon>
        <taxon>Desulfobacteriaceae</taxon>
        <taxon>Desulfobacterium</taxon>
        <taxon>environmental samples</taxon>
    </lineage>
</organism>
<gene>
    <name evidence="5" type="ORF">PITCH_A720103</name>
</gene>
<feature type="domain" description="S-adenosyl-l-methionine hydroxide adenosyltransferase C-terminal" evidence="4">
    <location>
        <begin position="175"/>
        <end position="255"/>
    </location>
</feature>
<evidence type="ECO:0008006" key="6">
    <source>
        <dbReference type="Google" id="ProtNLM"/>
    </source>
</evidence>
<dbReference type="PANTHER" id="PTHR35092">
    <property type="entry name" value="CHLORINASE MJ1651"/>
    <property type="match status" value="1"/>
</dbReference>
<evidence type="ECO:0000259" key="4">
    <source>
        <dbReference type="Pfam" id="PF20257"/>
    </source>
</evidence>
<proteinExistence type="inferred from homology"/>
<protein>
    <recommendedName>
        <fullName evidence="6">S-adenosyl-l-methionine hydroxide adenosyltransferase</fullName>
    </recommendedName>
</protein>
<dbReference type="InterPro" id="IPR023228">
    <property type="entry name" value="SAM_OH_AdoTrfase_N_sf"/>
</dbReference>
<dbReference type="Pfam" id="PF01887">
    <property type="entry name" value="SAM_HAT_N"/>
    <property type="match status" value="1"/>
</dbReference>
<evidence type="ECO:0000259" key="3">
    <source>
        <dbReference type="Pfam" id="PF01887"/>
    </source>
</evidence>
<sequence>MNPSGIITLTTDFGLSDPYVGIMKGVILSINPEARIIDITHHVSAGDIGQASSILFDAYRFFPEGTIHLGVVDPGVGGERRPIMVITGSHFLIGPDNGLFWPVIFADKVVKLMHLTNESYFLSSISRTFHGRDIFAPVAAHVSRGVSPLEMGQTITDPVRLDLPICEQEGDILRGSIIRVDHFGNLLTSIPKKDVEKFFTRGSLLIRVGDATINGVKGSYSEAKEGELISLIGSSDHLEIAVNRGRACDGIGVESARLVGTRVELIVDGKC</sequence>
<feature type="domain" description="S-adenosyl-l-methionine hydroxide adenosyltransferase N-terminal" evidence="3">
    <location>
        <begin position="7"/>
        <end position="151"/>
    </location>
</feature>
<comment type="similarity">
    <text evidence="2">Belongs to the SAM hydrolase / SAM-dependent halogenase family.</text>
</comment>
<dbReference type="PIRSF" id="PIRSF006779">
    <property type="entry name" value="UCP006779"/>
    <property type="match status" value="1"/>
</dbReference>
<evidence type="ECO:0000313" key="5">
    <source>
        <dbReference type="EMBL" id="SPD75763.1"/>
    </source>
</evidence>
<evidence type="ECO:0000256" key="2">
    <source>
        <dbReference type="ARBA" id="ARBA00024035"/>
    </source>
</evidence>
<dbReference type="Pfam" id="PF20257">
    <property type="entry name" value="SAM_HAT_C"/>
    <property type="match status" value="1"/>
</dbReference>
<reference evidence="5" key="1">
    <citation type="submission" date="2018-01" db="EMBL/GenBank/DDBJ databases">
        <authorList>
            <person name="Regsiter A."/>
            <person name="William W."/>
        </authorList>
    </citation>
    <scope>NUCLEOTIDE SEQUENCE</scope>
    <source>
        <strain evidence="5">TRIP AH-1</strain>
    </source>
</reference>
<dbReference type="InterPro" id="IPR046470">
    <property type="entry name" value="SAM_HAT_C"/>
</dbReference>
<name>A0A445N233_9BACT</name>
<dbReference type="PANTHER" id="PTHR35092:SF1">
    <property type="entry name" value="CHLORINASE MJ1651"/>
    <property type="match status" value="1"/>
</dbReference>
<keyword evidence="1" id="KW-0949">S-adenosyl-L-methionine</keyword>
<dbReference type="Gene3D" id="3.40.50.10790">
    <property type="entry name" value="S-adenosyl-l-methionine hydroxide adenosyltransferase, N-terminal"/>
    <property type="match status" value="1"/>
</dbReference>
<evidence type="ECO:0000256" key="1">
    <source>
        <dbReference type="ARBA" id="ARBA00022691"/>
    </source>
</evidence>
<dbReference type="SUPFAM" id="SSF102522">
    <property type="entry name" value="Bacterial fluorinating enzyme, N-terminal domain"/>
    <property type="match status" value="1"/>
</dbReference>
<dbReference type="Gene3D" id="2.40.30.90">
    <property type="entry name" value="Bacterial fluorinating enzyme like"/>
    <property type="match status" value="1"/>
</dbReference>
<dbReference type="SUPFAM" id="SSF101852">
    <property type="entry name" value="Bacterial fluorinating enzyme, C-terminal domain"/>
    <property type="match status" value="1"/>
</dbReference>
<dbReference type="InterPro" id="IPR023227">
    <property type="entry name" value="SAM_OH_AdoTrfase_C_sf"/>
</dbReference>
<dbReference type="EMBL" id="OJIN01000217">
    <property type="protein sequence ID" value="SPD75763.1"/>
    <property type="molecule type" value="Genomic_DNA"/>
</dbReference>
<dbReference type="InterPro" id="IPR046469">
    <property type="entry name" value="SAM_HAT_N"/>
</dbReference>